<keyword evidence="1" id="KW-0472">Membrane</keyword>
<keyword evidence="3" id="KW-1185">Reference proteome</keyword>
<organism evidence="2 3">
    <name type="scientific">Steinernema carpocapsae</name>
    <name type="common">Entomopathogenic nematode</name>
    <dbReference type="NCBI Taxonomy" id="34508"/>
    <lineage>
        <taxon>Eukaryota</taxon>
        <taxon>Metazoa</taxon>
        <taxon>Ecdysozoa</taxon>
        <taxon>Nematoda</taxon>
        <taxon>Chromadorea</taxon>
        <taxon>Rhabditida</taxon>
        <taxon>Tylenchina</taxon>
        <taxon>Panagrolaimomorpha</taxon>
        <taxon>Strongyloidoidea</taxon>
        <taxon>Steinernematidae</taxon>
        <taxon>Steinernema</taxon>
    </lineage>
</organism>
<keyword evidence="1" id="KW-0812">Transmembrane</keyword>
<keyword evidence="1" id="KW-1133">Transmembrane helix</keyword>
<proteinExistence type="predicted"/>
<evidence type="ECO:0000313" key="2">
    <source>
        <dbReference type="EMBL" id="TKR96807.1"/>
    </source>
</evidence>
<name>A0A4U5PJA4_STECR</name>
<feature type="transmembrane region" description="Helical" evidence="1">
    <location>
        <begin position="128"/>
        <end position="151"/>
    </location>
</feature>
<reference evidence="2 3" key="1">
    <citation type="journal article" date="2015" name="Genome Biol.">
        <title>Comparative genomics of Steinernema reveals deeply conserved gene regulatory networks.</title>
        <authorList>
            <person name="Dillman A.R."/>
            <person name="Macchietto M."/>
            <person name="Porter C.F."/>
            <person name="Rogers A."/>
            <person name="Williams B."/>
            <person name="Antoshechkin I."/>
            <person name="Lee M.M."/>
            <person name="Goodwin Z."/>
            <person name="Lu X."/>
            <person name="Lewis E.E."/>
            <person name="Goodrich-Blair H."/>
            <person name="Stock S.P."/>
            <person name="Adams B.J."/>
            <person name="Sternberg P.W."/>
            <person name="Mortazavi A."/>
        </authorList>
    </citation>
    <scope>NUCLEOTIDE SEQUENCE [LARGE SCALE GENOMIC DNA]</scope>
    <source>
        <strain evidence="2 3">ALL</strain>
    </source>
</reference>
<dbReference type="Proteomes" id="UP000298663">
    <property type="component" value="Unassembled WGS sequence"/>
</dbReference>
<dbReference type="EMBL" id="AZBU02000002">
    <property type="protein sequence ID" value="TKR96807.1"/>
    <property type="molecule type" value="Genomic_DNA"/>
</dbReference>
<feature type="transmembrane region" description="Helical" evidence="1">
    <location>
        <begin position="28"/>
        <end position="45"/>
    </location>
</feature>
<accession>A0A4U5PJA4</accession>
<protein>
    <submittedName>
        <fullName evidence="2">Uncharacterized protein</fullName>
    </submittedName>
</protein>
<dbReference type="AlphaFoldDB" id="A0A4U5PJA4"/>
<comment type="caution">
    <text evidence="2">The sequence shown here is derived from an EMBL/GenBank/DDBJ whole genome shotgun (WGS) entry which is preliminary data.</text>
</comment>
<gene>
    <name evidence="2" type="ORF">L596_010775</name>
</gene>
<sequence length="160" mass="16838">MARKHVFVALLFIAVLYRSLTDMVGKLVLVALFSTVALIGAVSLIDTAHHKFDFVLVRHPVSLEDLLLLLLPQTLSVAFLGQLDPGSIASAAKPADNSGNALDQTLTNLGLGNATPGLNTTLGGLGTLLNGLTTISVFFSTFLELFLVAVLGTMQFSTKG</sequence>
<reference evidence="2 3" key="2">
    <citation type="journal article" date="2019" name="G3 (Bethesda)">
        <title>Hybrid Assembly of the Genome of the Entomopathogenic Nematode Steinernema carpocapsae Identifies the X-Chromosome.</title>
        <authorList>
            <person name="Serra L."/>
            <person name="Macchietto M."/>
            <person name="Macias-Munoz A."/>
            <person name="McGill C.J."/>
            <person name="Rodriguez I.M."/>
            <person name="Rodriguez B."/>
            <person name="Murad R."/>
            <person name="Mortazavi A."/>
        </authorList>
    </citation>
    <scope>NUCLEOTIDE SEQUENCE [LARGE SCALE GENOMIC DNA]</scope>
    <source>
        <strain evidence="2 3">ALL</strain>
    </source>
</reference>
<evidence type="ECO:0000313" key="3">
    <source>
        <dbReference type="Proteomes" id="UP000298663"/>
    </source>
</evidence>
<evidence type="ECO:0000256" key="1">
    <source>
        <dbReference type="SAM" id="Phobius"/>
    </source>
</evidence>